<name>A0A4Y6V3T7_SACBS</name>
<evidence type="ECO:0000313" key="2">
    <source>
        <dbReference type="EMBL" id="QDH23350.1"/>
    </source>
</evidence>
<keyword evidence="1" id="KW-1133">Transmembrane helix</keyword>
<protein>
    <submittedName>
        <fullName evidence="2">DUF3592 domain-containing protein</fullName>
    </submittedName>
</protein>
<keyword evidence="1" id="KW-0472">Membrane</keyword>
<dbReference type="RefSeq" id="WP_141449887.1">
    <property type="nucleotide sequence ID" value="NZ_CBCSAZ010000004.1"/>
</dbReference>
<feature type="transmembrane region" description="Helical" evidence="1">
    <location>
        <begin position="6"/>
        <end position="26"/>
    </location>
</feature>
<organism evidence="2 3">
    <name type="scientific">Saccharibacillus brassicae</name>
    <dbReference type="NCBI Taxonomy" id="2583377"/>
    <lineage>
        <taxon>Bacteria</taxon>
        <taxon>Bacillati</taxon>
        <taxon>Bacillota</taxon>
        <taxon>Bacilli</taxon>
        <taxon>Bacillales</taxon>
        <taxon>Paenibacillaceae</taxon>
        <taxon>Saccharibacillus</taxon>
    </lineage>
</organism>
<proteinExistence type="predicted"/>
<evidence type="ECO:0000256" key="1">
    <source>
        <dbReference type="SAM" id="Phobius"/>
    </source>
</evidence>
<reference evidence="2 3" key="1">
    <citation type="submission" date="2019-06" db="EMBL/GenBank/DDBJ databases">
        <title>Saccharibacillus brassicae sp. nov., an endophytic bacterium isolated from Chinese cabbage seeds (Brassica pekinensis).</title>
        <authorList>
            <person name="Jiang L."/>
            <person name="Lee J."/>
            <person name="Kim S.W."/>
        </authorList>
    </citation>
    <scope>NUCLEOTIDE SEQUENCE [LARGE SCALE GENOMIC DNA]</scope>
    <source>
        <strain evidence="3">KCTC 43072 / ATSA2</strain>
    </source>
</reference>
<gene>
    <name evidence="2" type="ORF">FFV09_22270</name>
</gene>
<dbReference type="EMBL" id="CP041217">
    <property type="protein sequence ID" value="QDH23350.1"/>
    <property type="molecule type" value="Genomic_DNA"/>
</dbReference>
<keyword evidence="3" id="KW-1185">Reference proteome</keyword>
<dbReference type="Proteomes" id="UP000316968">
    <property type="component" value="Chromosome"/>
</dbReference>
<feature type="transmembrane region" description="Helical" evidence="1">
    <location>
        <begin position="119"/>
        <end position="136"/>
    </location>
</feature>
<dbReference type="OrthoDB" id="2678687at2"/>
<dbReference type="AlphaFoldDB" id="A0A4Y6V3T7"/>
<accession>A0A4Y6V3T7</accession>
<keyword evidence="1" id="KW-0812">Transmembrane</keyword>
<dbReference type="KEGG" id="saca:FFV09_22270"/>
<sequence length="137" mass="14643">MNGAGSEIIFWILGAAFIAFGLYSGARQRKLAQSEHTVPGQIVRYEELADTGFERSSTGIKYYPVVRFDAGAGPIEQVSQVGNPSPQPPIGAKVDVHYRPDHTAAFEILGGTDALRKQTGPIVLGVVFLAVGFALLL</sequence>
<evidence type="ECO:0000313" key="3">
    <source>
        <dbReference type="Proteomes" id="UP000316968"/>
    </source>
</evidence>